<dbReference type="SUPFAM" id="SSF53474">
    <property type="entry name" value="alpha/beta-Hydrolases"/>
    <property type="match status" value="1"/>
</dbReference>
<sequence length="226" mass="24702">MDVLLLLLLCFFLTIVLTTRQLALAGAASSSKVVTSLPGFQGRLPFHLETGYVEVGEDNGTELFYYFVESEAGGENVPFLLWLTGGDHCSVLSSLAFEIGPFKFVVETYNGTIPSLEINPNSWTKVAHILFVDSPAGAGFSFSKQPKGYDVGEVSTSLQLHEFLIKWISDHPKFLSSPLYIGGDSYAGKIVPFIAQKISEGNEVGRRPLLNLKVPTVILTSLLKRI</sequence>
<dbReference type="GO" id="GO:0006508">
    <property type="term" value="P:proteolysis"/>
    <property type="evidence" value="ECO:0007669"/>
    <property type="project" value="InterPro"/>
</dbReference>
<dbReference type="EnsemblPlants" id="EMT01866">
    <property type="protein sequence ID" value="EMT01866"/>
    <property type="gene ID" value="F775_04289"/>
</dbReference>
<dbReference type="PANTHER" id="PTHR11802:SF371">
    <property type="entry name" value="SERINE CARBOXYPEPTIDASE-LIKE 19"/>
    <property type="match status" value="1"/>
</dbReference>
<dbReference type="PRINTS" id="PR00724">
    <property type="entry name" value="CRBOXYPTASEC"/>
</dbReference>
<dbReference type="Gene3D" id="3.40.50.1820">
    <property type="entry name" value="alpha/beta hydrolase"/>
    <property type="match status" value="1"/>
</dbReference>
<evidence type="ECO:0000256" key="1">
    <source>
        <dbReference type="ARBA" id="ARBA00009431"/>
    </source>
</evidence>
<dbReference type="AlphaFoldDB" id="N1QQV7"/>
<dbReference type="GO" id="GO:0019748">
    <property type="term" value="P:secondary metabolic process"/>
    <property type="evidence" value="ECO:0007669"/>
    <property type="project" value="TreeGrafter"/>
</dbReference>
<dbReference type="PANTHER" id="PTHR11802">
    <property type="entry name" value="SERINE PROTEASE FAMILY S10 SERINE CARBOXYPEPTIDASE"/>
    <property type="match status" value="1"/>
</dbReference>
<proteinExistence type="inferred from homology"/>
<organism evidence="2">
    <name type="scientific">Aegilops tauschii</name>
    <name type="common">Tausch's goatgrass</name>
    <name type="synonym">Aegilops squarrosa</name>
    <dbReference type="NCBI Taxonomy" id="37682"/>
    <lineage>
        <taxon>Eukaryota</taxon>
        <taxon>Viridiplantae</taxon>
        <taxon>Streptophyta</taxon>
        <taxon>Embryophyta</taxon>
        <taxon>Tracheophyta</taxon>
        <taxon>Spermatophyta</taxon>
        <taxon>Magnoliopsida</taxon>
        <taxon>Liliopsida</taxon>
        <taxon>Poales</taxon>
        <taxon>Poaceae</taxon>
        <taxon>BOP clade</taxon>
        <taxon>Pooideae</taxon>
        <taxon>Triticodae</taxon>
        <taxon>Triticeae</taxon>
        <taxon>Triticinae</taxon>
        <taxon>Aegilops</taxon>
    </lineage>
</organism>
<dbReference type="InterPro" id="IPR029058">
    <property type="entry name" value="AB_hydrolase_fold"/>
</dbReference>
<accession>N1QQV7</accession>
<comment type="similarity">
    <text evidence="1">Belongs to the peptidase S10 family.</text>
</comment>
<dbReference type="Pfam" id="PF00450">
    <property type="entry name" value="Peptidase_S10"/>
    <property type="match status" value="1"/>
</dbReference>
<reference evidence="2" key="1">
    <citation type="submission" date="2015-06" db="UniProtKB">
        <authorList>
            <consortium name="EnsemblPlants"/>
        </authorList>
    </citation>
    <scope>IDENTIFICATION</scope>
</reference>
<name>N1QQV7_AEGTA</name>
<dbReference type="GO" id="GO:0004185">
    <property type="term" value="F:serine-type carboxypeptidase activity"/>
    <property type="evidence" value="ECO:0007669"/>
    <property type="project" value="InterPro"/>
</dbReference>
<dbReference type="GO" id="GO:0016747">
    <property type="term" value="F:acyltransferase activity, transferring groups other than amino-acyl groups"/>
    <property type="evidence" value="ECO:0007669"/>
    <property type="project" value="TreeGrafter"/>
</dbReference>
<dbReference type="InterPro" id="IPR001563">
    <property type="entry name" value="Peptidase_S10"/>
</dbReference>
<evidence type="ECO:0000313" key="2">
    <source>
        <dbReference type="EnsemblPlants" id="EMT01866"/>
    </source>
</evidence>
<protein>
    <submittedName>
        <fullName evidence="2">Serine carboxypeptidase-like 18</fullName>
    </submittedName>
</protein>